<gene>
    <name evidence="1" type="ORF">WK57_22285</name>
</gene>
<reference evidence="1 2" key="1">
    <citation type="submission" date="2015-11" db="EMBL/GenBank/DDBJ databases">
        <authorList>
            <person name="Sahl J."/>
            <person name="Wagner D."/>
            <person name="Keim P."/>
        </authorList>
    </citation>
    <scope>NUCLEOTIDE SEQUENCE [LARGE SCALE GENOMIC DNA]</scope>
    <source>
        <strain evidence="1 2">MSMB1157</strain>
    </source>
</reference>
<name>A0AA40R942_9BURK</name>
<accession>A0AA40R942</accession>
<comment type="caution">
    <text evidence="1">The sequence shown here is derived from an EMBL/GenBank/DDBJ whole genome shotgun (WGS) entry which is preliminary data.</text>
</comment>
<evidence type="ECO:0000313" key="2">
    <source>
        <dbReference type="Proteomes" id="UP000070119"/>
    </source>
</evidence>
<proteinExistence type="predicted"/>
<evidence type="ECO:0000313" key="1">
    <source>
        <dbReference type="EMBL" id="KWZ58148.1"/>
    </source>
</evidence>
<dbReference type="AlphaFoldDB" id="A0AA40R942"/>
<dbReference type="Proteomes" id="UP000070119">
    <property type="component" value="Unassembled WGS sequence"/>
</dbReference>
<organism evidence="1 2">
    <name type="scientific">Burkholderia ubonensis</name>
    <dbReference type="NCBI Taxonomy" id="101571"/>
    <lineage>
        <taxon>Bacteria</taxon>
        <taxon>Pseudomonadati</taxon>
        <taxon>Pseudomonadota</taxon>
        <taxon>Betaproteobacteria</taxon>
        <taxon>Burkholderiales</taxon>
        <taxon>Burkholderiaceae</taxon>
        <taxon>Burkholderia</taxon>
        <taxon>Burkholderia cepacia complex</taxon>
    </lineage>
</organism>
<sequence>MLRSTFRSSTTQPELGTLGLLDPEAEHVACVVAVHAQPQADRLVANHAFVTHLDAQGVEEHHRIYRLERPLPGTS</sequence>
<dbReference type="EMBL" id="LNJU01000004">
    <property type="protein sequence ID" value="KWZ58148.1"/>
    <property type="molecule type" value="Genomic_DNA"/>
</dbReference>
<protein>
    <submittedName>
        <fullName evidence="1">Uncharacterized protein</fullName>
    </submittedName>
</protein>